<comment type="subcellular location">
    <subcellularLocation>
        <location evidence="10">Mitochondrion inner membrane</location>
        <topology evidence="10">Multi-pass membrane protein</topology>
    </subcellularLocation>
    <subcellularLocation>
        <location evidence="2">Mitochondrion membrane</location>
        <topology evidence="2">Multi-pass membrane protein</topology>
    </subcellularLocation>
</comment>
<comment type="similarity">
    <text evidence="3 10">Belongs to the complex I subunit 1 family.</text>
</comment>
<feature type="transmembrane region" description="Helical" evidence="12">
    <location>
        <begin position="140"/>
        <end position="163"/>
    </location>
</feature>
<dbReference type="GO" id="GO:0003954">
    <property type="term" value="F:NADH dehydrogenase activity"/>
    <property type="evidence" value="ECO:0007669"/>
    <property type="project" value="TreeGrafter"/>
</dbReference>
<feature type="transmembrane region" description="Helical" evidence="12">
    <location>
        <begin position="68"/>
        <end position="89"/>
    </location>
</feature>
<evidence type="ECO:0000256" key="3">
    <source>
        <dbReference type="ARBA" id="ARBA00010535"/>
    </source>
</evidence>
<keyword evidence="10" id="KW-0520">NAD</keyword>
<feature type="transmembrane region" description="Helical" evidence="12">
    <location>
        <begin position="219"/>
        <end position="243"/>
    </location>
</feature>
<keyword evidence="6 10" id="KW-0812">Transmembrane</keyword>
<feature type="transmembrane region" description="Helical" evidence="12">
    <location>
        <begin position="281"/>
        <end position="300"/>
    </location>
</feature>
<keyword evidence="7 12" id="KW-1133">Transmembrane helix</keyword>
<name>A0A2I7MLA7_9MYRI</name>
<dbReference type="PROSITE" id="PS00668">
    <property type="entry name" value="COMPLEX1_ND1_2"/>
    <property type="match status" value="1"/>
</dbReference>
<dbReference type="EC" id="7.1.1.2" evidence="11"/>
<proteinExistence type="inferred from homology"/>
<evidence type="ECO:0000256" key="9">
    <source>
        <dbReference type="ARBA" id="ARBA00023136"/>
    </source>
</evidence>
<dbReference type="AlphaFoldDB" id="A0A2I7MLA7"/>
<sequence>MIFTQYIYLIIIILISIAFFTLLERKMLGYIQIRKGPFKVGYYGIVQPFADAMKLMSKEFYYPLNSMFNLFMMSPIMNLFLVMFMWLLYPSLSGMMSFFYGMIFFMCSLSFSVFMVLWSGWSSNSKYSLLGGLRSVAQSISYEVSLAFLLMSCVMLIGSYCFLDLKNIQKDYIWMMFMLYPIFLMIMCSLIAETNRTPFDFAEGESELVSGFNIEYGGILFTLIFLAEYGSILLMSMMMTLLFMGGMEMMFFLSMLLVACMFLIIRGTFPRFRYDKLMMLSWKVFLPCSMSLIVMIMGMGKMV</sequence>
<feature type="transmembrane region" description="Helical" evidence="12">
    <location>
        <begin position="172"/>
        <end position="192"/>
    </location>
</feature>
<dbReference type="PANTHER" id="PTHR11432:SF3">
    <property type="entry name" value="NADH-UBIQUINONE OXIDOREDUCTASE CHAIN 1"/>
    <property type="match status" value="1"/>
</dbReference>
<comment type="function">
    <text evidence="1">Core subunit of the mitochondrial membrane respiratory chain NADH dehydrogenase (Complex I) that is believed to belong to the minimal assembly required for catalysis. Complex I functions in the transfer of electrons from NADH to the respiratory chain. The immediate electron acceptor for the enzyme is believed to be ubiquinone.</text>
</comment>
<keyword evidence="8 11" id="KW-0830">Ubiquinone</keyword>
<evidence type="ECO:0000256" key="11">
    <source>
        <dbReference type="RuleBase" id="RU000473"/>
    </source>
</evidence>
<evidence type="ECO:0000256" key="2">
    <source>
        <dbReference type="ARBA" id="ARBA00004225"/>
    </source>
</evidence>
<dbReference type="HAMAP" id="MF_01350">
    <property type="entry name" value="NDH1_NuoH"/>
    <property type="match status" value="1"/>
</dbReference>
<dbReference type="PANTHER" id="PTHR11432">
    <property type="entry name" value="NADH DEHYDROGENASE SUBUNIT 1"/>
    <property type="match status" value="1"/>
</dbReference>
<evidence type="ECO:0000256" key="6">
    <source>
        <dbReference type="ARBA" id="ARBA00022692"/>
    </source>
</evidence>
<feature type="transmembrane region" description="Helical" evidence="12">
    <location>
        <begin position="98"/>
        <end position="120"/>
    </location>
</feature>
<dbReference type="EMBL" id="MG372113">
    <property type="protein sequence ID" value="AUR43959.1"/>
    <property type="molecule type" value="Genomic_DNA"/>
</dbReference>
<evidence type="ECO:0000256" key="1">
    <source>
        <dbReference type="ARBA" id="ARBA00003257"/>
    </source>
</evidence>
<evidence type="ECO:0000256" key="4">
    <source>
        <dbReference type="ARBA" id="ARBA00021009"/>
    </source>
</evidence>
<dbReference type="GO" id="GO:0008137">
    <property type="term" value="F:NADH dehydrogenase (ubiquinone) activity"/>
    <property type="evidence" value="ECO:0007669"/>
    <property type="project" value="UniProtKB-EC"/>
</dbReference>
<geneLocation type="mitochondrion" evidence="13"/>
<feature type="transmembrane region" description="Helical" evidence="12">
    <location>
        <begin position="250"/>
        <end position="269"/>
    </location>
</feature>
<evidence type="ECO:0000256" key="10">
    <source>
        <dbReference type="RuleBase" id="RU000471"/>
    </source>
</evidence>
<keyword evidence="9 12" id="KW-0472">Membrane</keyword>
<accession>A0A2I7MLA7</accession>
<evidence type="ECO:0000256" key="12">
    <source>
        <dbReference type="SAM" id="Phobius"/>
    </source>
</evidence>
<evidence type="ECO:0000313" key="13">
    <source>
        <dbReference type="EMBL" id="AUR43959.1"/>
    </source>
</evidence>
<protein>
    <recommendedName>
        <fullName evidence="4 11">NADH-ubiquinone oxidoreductase chain 1</fullName>
        <ecNumber evidence="11">7.1.1.2</ecNumber>
    </recommendedName>
</protein>
<evidence type="ECO:0000256" key="7">
    <source>
        <dbReference type="ARBA" id="ARBA00022989"/>
    </source>
</evidence>
<organism evidence="13">
    <name type="scientific">Glomeridesmus spelaeus</name>
    <dbReference type="NCBI Taxonomy" id="2071608"/>
    <lineage>
        <taxon>Eukaryota</taxon>
        <taxon>Metazoa</taxon>
        <taxon>Ecdysozoa</taxon>
        <taxon>Arthropoda</taxon>
        <taxon>Myriapoda</taxon>
        <taxon>Diplopoda</taxon>
        <taxon>Pentazonia</taxon>
        <taxon>Glomeridesmida</taxon>
        <taxon>Glomeridesmidae</taxon>
        <taxon>Glomeridesmus</taxon>
    </lineage>
</organism>
<keyword evidence="11 13" id="KW-0496">Mitochondrion</keyword>
<evidence type="ECO:0000256" key="8">
    <source>
        <dbReference type="ARBA" id="ARBA00023075"/>
    </source>
</evidence>
<feature type="transmembrane region" description="Helical" evidence="12">
    <location>
        <begin position="6"/>
        <end position="24"/>
    </location>
</feature>
<evidence type="ECO:0000256" key="5">
    <source>
        <dbReference type="ARBA" id="ARBA00022448"/>
    </source>
</evidence>
<reference evidence="13" key="1">
    <citation type="journal article" date="2017" name="J. ISSAAS">
        <title>Complete mitochondrial genome of Glomeridesmus spelaeus (Diplopoda), a troglobitic species from Carajas iron-ore caves (Para, Brazil).</title>
        <authorList>
            <person name="Nunes G.L."/>
            <person name="Oliveira R.R.M."/>
            <person name="Pires E.S."/>
            <person name="Vasconcelos S."/>
            <person name="Pietrobon T."/>
            <person name="Prous X."/>
            <person name="Oliveira G."/>
        </authorList>
    </citation>
    <scope>NUCLEOTIDE SEQUENCE</scope>
</reference>
<dbReference type="Pfam" id="PF00146">
    <property type="entry name" value="NADHdh"/>
    <property type="match status" value="1"/>
</dbReference>
<dbReference type="GO" id="GO:0009060">
    <property type="term" value="P:aerobic respiration"/>
    <property type="evidence" value="ECO:0007669"/>
    <property type="project" value="TreeGrafter"/>
</dbReference>
<dbReference type="PROSITE" id="PS00667">
    <property type="entry name" value="COMPLEX1_ND1_1"/>
    <property type="match status" value="1"/>
</dbReference>
<gene>
    <name evidence="13" type="primary">nad1</name>
</gene>
<comment type="catalytic activity">
    <reaction evidence="11">
        <text>a ubiquinone + NADH + 5 H(+)(in) = a ubiquinol + NAD(+) + 4 H(+)(out)</text>
        <dbReference type="Rhea" id="RHEA:29091"/>
        <dbReference type="Rhea" id="RHEA-COMP:9565"/>
        <dbReference type="Rhea" id="RHEA-COMP:9566"/>
        <dbReference type="ChEBI" id="CHEBI:15378"/>
        <dbReference type="ChEBI" id="CHEBI:16389"/>
        <dbReference type="ChEBI" id="CHEBI:17976"/>
        <dbReference type="ChEBI" id="CHEBI:57540"/>
        <dbReference type="ChEBI" id="CHEBI:57945"/>
        <dbReference type="EC" id="7.1.1.2"/>
    </reaction>
</comment>
<dbReference type="InterPro" id="IPR001694">
    <property type="entry name" value="NADH_UbQ_OxRdtase_su1/FPO"/>
</dbReference>
<keyword evidence="5" id="KW-0813">Transport</keyword>
<dbReference type="InterPro" id="IPR018086">
    <property type="entry name" value="NADH_UbQ_OxRdtase_su1_CS"/>
</dbReference>
<dbReference type="GO" id="GO:0005743">
    <property type="term" value="C:mitochondrial inner membrane"/>
    <property type="evidence" value="ECO:0007669"/>
    <property type="project" value="UniProtKB-SubCell"/>
</dbReference>